<comment type="caution">
    <text evidence="2">The sequence shown here is derived from an EMBL/GenBank/DDBJ whole genome shotgun (WGS) entry which is preliminary data.</text>
</comment>
<dbReference type="KEGG" id="ssck:SPSK_02322"/>
<protein>
    <submittedName>
        <fullName evidence="2">Vegetative cell wall protein gp1</fullName>
    </submittedName>
</protein>
<feature type="compositionally biased region" description="Low complexity" evidence="1">
    <location>
        <begin position="264"/>
        <end position="275"/>
    </location>
</feature>
<reference evidence="2 3" key="2">
    <citation type="journal article" date="2015" name="Eukaryot. Cell">
        <title>Asexual propagation of a virulent clone complex in a human and feline outbreak of sporotrichosis.</title>
        <authorList>
            <person name="Teixeira Mde M."/>
            <person name="Rodrigues A.M."/>
            <person name="Tsui C.K."/>
            <person name="de Almeida L.G."/>
            <person name="Van Diepeningen A.D."/>
            <person name="van den Ende B.G."/>
            <person name="Fernandes G.F."/>
            <person name="Kano R."/>
            <person name="Hamelin R.C."/>
            <person name="Lopes-Bezerra L.M."/>
            <person name="Vasconcelos A.T."/>
            <person name="de Hoog S."/>
            <person name="de Camargo Z.P."/>
            <person name="Felipe M.S."/>
        </authorList>
    </citation>
    <scope>NUCLEOTIDE SEQUENCE [LARGE SCALE GENOMIC DNA]</scope>
    <source>
        <strain evidence="2 3">1099-18</strain>
    </source>
</reference>
<feature type="region of interest" description="Disordered" evidence="1">
    <location>
        <begin position="168"/>
        <end position="225"/>
    </location>
</feature>
<feature type="region of interest" description="Disordered" evidence="1">
    <location>
        <begin position="254"/>
        <end position="290"/>
    </location>
</feature>
<dbReference type="VEuPathDB" id="FungiDB:SPSK_02322"/>
<evidence type="ECO:0000313" key="2">
    <source>
        <dbReference type="EMBL" id="KJR86319.1"/>
    </source>
</evidence>
<proteinExistence type="predicted"/>
<dbReference type="Proteomes" id="UP000033710">
    <property type="component" value="Unassembled WGS sequence"/>
</dbReference>
<feature type="compositionally biased region" description="Polar residues" evidence="1">
    <location>
        <begin position="191"/>
        <end position="209"/>
    </location>
</feature>
<dbReference type="GeneID" id="27664471"/>
<feature type="compositionally biased region" description="Polar residues" evidence="1">
    <location>
        <begin position="20"/>
        <end position="31"/>
    </location>
</feature>
<accession>A0A0F2MB57</accession>
<organism evidence="2 3">
    <name type="scientific">Sporothrix schenckii 1099-18</name>
    <dbReference type="NCBI Taxonomy" id="1397361"/>
    <lineage>
        <taxon>Eukaryota</taxon>
        <taxon>Fungi</taxon>
        <taxon>Dikarya</taxon>
        <taxon>Ascomycota</taxon>
        <taxon>Pezizomycotina</taxon>
        <taxon>Sordariomycetes</taxon>
        <taxon>Sordariomycetidae</taxon>
        <taxon>Ophiostomatales</taxon>
        <taxon>Ophiostomataceae</taxon>
        <taxon>Sporothrix</taxon>
    </lineage>
</organism>
<feature type="region of interest" description="Disordered" evidence="1">
    <location>
        <begin position="333"/>
        <end position="410"/>
    </location>
</feature>
<feature type="region of interest" description="Disordered" evidence="1">
    <location>
        <begin position="1"/>
        <end position="31"/>
    </location>
</feature>
<feature type="compositionally biased region" description="Low complexity" evidence="1">
    <location>
        <begin position="170"/>
        <end position="183"/>
    </location>
</feature>
<dbReference type="AlphaFoldDB" id="A0A0F2MB57"/>
<name>A0A0F2MB57_SPOSC</name>
<dbReference type="OrthoDB" id="5398854at2759"/>
<sequence length="584" mass="65535">MFSNSRRLSLPPLTDHRPRQTASTAVYTSPNTTTARDAGAYFYRPSSSSSRRFSTAAGASYNNHNIPHPYDQQQYVQHYDDSQSAIIMNTAYSPYASTPAADYYYDKKDYVSPSPTPSPRGPTYYYGGQPQRPATRAHFRHMSSGGMGGGHAADRGVGAGGVFHEYAANTSSSRPPTFSPRYTSDGHYATANVSSSRSAQKQSATTTTWASSPRTPRRERRSASFSYYRASDSIGDSDEDELVKIDGVTYVLPARSRSRKQPHQQQRSQSYYIRSSGDRPKQYHRGDKHYRDDDYYHNYYDDVVYGTNHIHHFEQGGYGFVEKDIGRGFESPRFADATEARRATPTGSAGGHGHIRRASTSMPMPARPQTARPVSSHYHPQPAGTSSARKSSAAAPPSSPPPRRATEADAKRCHIPAGYSLKNWDPTEDPIMLLGSVFDANSLGKWIYDWTTYHHGSTSPISEVAGELWLLLIQLAGKIRRTDEVMPRVRTKENKEMLEDFIISGERLTDKLRKLLKTCEAPMLRTTGKRDKTQLGKNAGIEFVETLFGHDREMDKTERFMQSVRLWNLRFDANCEDILRKPTQ</sequence>
<gene>
    <name evidence="2" type="ORF">SPSK_02322</name>
</gene>
<dbReference type="EMBL" id="AXCR01000006">
    <property type="protein sequence ID" value="KJR86319.1"/>
    <property type="molecule type" value="Genomic_DNA"/>
</dbReference>
<dbReference type="RefSeq" id="XP_016588995.1">
    <property type="nucleotide sequence ID" value="XM_016729194.1"/>
</dbReference>
<feature type="compositionally biased region" description="Basic and acidic residues" evidence="1">
    <location>
        <begin position="276"/>
        <end position="290"/>
    </location>
</feature>
<evidence type="ECO:0000313" key="3">
    <source>
        <dbReference type="Proteomes" id="UP000033710"/>
    </source>
</evidence>
<feature type="compositionally biased region" description="Low complexity" evidence="1">
    <location>
        <begin position="386"/>
        <end position="396"/>
    </location>
</feature>
<reference evidence="2 3" key="1">
    <citation type="journal article" date="2014" name="BMC Genomics">
        <title>Comparative genomics of the major fungal agents of human and animal Sporotrichosis: Sporothrix schenckii and Sporothrix brasiliensis.</title>
        <authorList>
            <person name="Teixeira M.M."/>
            <person name="de Almeida L.G."/>
            <person name="Kubitschek-Barreira P."/>
            <person name="Alves F.L."/>
            <person name="Kioshima E.S."/>
            <person name="Abadio A.K."/>
            <person name="Fernandes L."/>
            <person name="Derengowski L.S."/>
            <person name="Ferreira K.S."/>
            <person name="Souza R.C."/>
            <person name="Ruiz J.C."/>
            <person name="de Andrade N.C."/>
            <person name="Paes H.C."/>
            <person name="Nicola A.M."/>
            <person name="Albuquerque P."/>
            <person name="Gerber A.L."/>
            <person name="Martins V.P."/>
            <person name="Peconick L.D."/>
            <person name="Neto A.V."/>
            <person name="Chaucanez C.B."/>
            <person name="Silva P.A."/>
            <person name="Cunha O.L."/>
            <person name="de Oliveira F.F."/>
            <person name="dos Santos T.C."/>
            <person name="Barros A.L."/>
            <person name="Soares M.A."/>
            <person name="de Oliveira L.M."/>
            <person name="Marini M.M."/>
            <person name="Villalobos-Duno H."/>
            <person name="Cunha M.M."/>
            <person name="de Hoog S."/>
            <person name="da Silveira J.F."/>
            <person name="Henrissat B."/>
            <person name="Nino-Vega G.A."/>
            <person name="Cisalpino P.S."/>
            <person name="Mora-Montes H.M."/>
            <person name="Almeida S.R."/>
            <person name="Stajich J.E."/>
            <person name="Lopes-Bezerra L.M."/>
            <person name="Vasconcelos A.T."/>
            <person name="Felipe M.S."/>
        </authorList>
    </citation>
    <scope>NUCLEOTIDE SEQUENCE [LARGE SCALE GENOMIC DNA]</scope>
    <source>
        <strain evidence="2 3">1099-18</strain>
    </source>
</reference>
<evidence type="ECO:0000256" key="1">
    <source>
        <dbReference type="SAM" id="MobiDB-lite"/>
    </source>
</evidence>